<gene>
    <name evidence="2" type="ORF">QO006_002307</name>
</gene>
<evidence type="ECO:0000256" key="1">
    <source>
        <dbReference type="SAM" id="SignalP"/>
    </source>
</evidence>
<feature type="signal peptide" evidence="1">
    <location>
        <begin position="1"/>
        <end position="24"/>
    </location>
</feature>
<dbReference type="EMBL" id="JAURUR010000007">
    <property type="protein sequence ID" value="MDP9764860.1"/>
    <property type="molecule type" value="Genomic_DNA"/>
</dbReference>
<reference evidence="2 3" key="1">
    <citation type="submission" date="2023-07" db="EMBL/GenBank/DDBJ databases">
        <title>Genomic Encyclopedia of Type Strains, Phase IV (KMG-IV): sequencing the most valuable type-strain genomes for metagenomic binning, comparative biology and taxonomic classification.</title>
        <authorList>
            <person name="Goeker M."/>
        </authorList>
    </citation>
    <scope>NUCLEOTIDE SEQUENCE [LARGE SCALE GENOMIC DNA]</scope>
    <source>
        <strain evidence="2 3">NIO-1023</strain>
    </source>
</reference>
<accession>A0ABT9ME72</accession>
<evidence type="ECO:0000313" key="2">
    <source>
        <dbReference type="EMBL" id="MDP9764860.1"/>
    </source>
</evidence>
<sequence>MRQLRLWAAVVTLAAFLIPSLTVAQFAVPQQVYCMPSVYRDRVISVGWYEAVIRAAPGCTRPALVRKENVLTGSVIGDPDLIPLGEVARVWVFTHRLTYTLDGRTWRRAVVR</sequence>
<evidence type="ECO:0000313" key="3">
    <source>
        <dbReference type="Proteomes" id="UP001232163"/>
    </source>
</evidence>
<keyword evidence="3" id="KW-1185">Reference proteome</keyword>
<proteinExistence type="predicted"/>
<feature type="chain" id="PRO_5046942643" evidence="1">
    <location>
        <begin position="25"/>
        <end position="112"/>
    </location>
</feature>
<dbReference type="RefSeq" id="WP_307466369.1">
    <property type="nucleotide sequence ID" value="NZ_JAURUR010000007.1"/>
</dbReference>
<organism evidence="2 3">
    <name type="scientific">Deinococcus enclensis</name>
    <dbReference type="NCBI Taxonomy" id="1049582"/>
    <lineage>
        <taxon>Bacteria</taxon>
        <taxon>Thermotogati</taxon>
        <taxon>Deinococcota</taxon>
        <taxon>Deinococci</taxon>
        <taxon>Deinococcales</taxon>
        <taxon>Deinococcaceae</taxon>
        <taxon>Deinococcus</taxon>
    </lineage>
</organism>
<name>A0ABT9ME72_9DEIO</name>
<comment type="caution">
    <text evidence="2">The sequence shown here is derived from an EMBL/GenBank/DDBJ whole genome shotgun (WGS) entry which is preliminary data.</text>
</comment>
<protein>
    <submittedName>
        <fullName evidence="2">Uncharacterized protein</fullName>
    </submittedName>
</protein>
<dbReference type="Proteomes" id="UP001232163">
    <property type="component" value="Unassembled WGS sequence"/>
</dbReference>
<keyword evidence="1" id="KW-0732">Signal</keyword>